<dbReference type="AlphaFoldDB" id="A0A0F9AY14"/>
<evidence type="ECO:0000313" key="1">
    <source>
        <dbReference type="EMBL" id="KKK77236.1"/>
    </source>
</evidence>
<protein>
    <submittedName>
        <fullName evidence="1">Uncharacterized protein</fullName>
    </submittedName>
</protein>
<reference evidence="1" key="1">
    <citation type="journal article" date="2015" name="Nature">
        <title>Complex archaea that bridge the gap between prokaryotes and eukaryotes.</title>
        <authorList>
            <person name="Spang A."/>
            <person name="Saw J.H."/>
            <person name="Jorgensen S.L."/>
            <person name="Zaremba-Niedzwiedzka K."/>
            <person name="Martijn J."/>
            <person name="Lind A.E."/>
            <person name="van Eijk R."/>
            <person name="Schleper C."/>
            <person name="Guy L."/>
            <person name="Ettema T.J."/>
        </authorList>
    </citation>
    <scope>NUCLEOTIDE SEQUENCE</scope>
</reference>
<gene>
    <name evidence="1" type="ORF">LCGC14_2855620</name>
</gene>
<sequence length="75" mass="8715">MAVAFVITPDQFADDVEELNKELSQLNIKWQNSFRSPTKESFDFWKLSGSEGDINFFVNDIEGAILYWEHPFPLT</sequence>
<organism evidence="1">
    <name type="scientific">marine sediment metagenome</name>
    <dbReference type="NCBI Taxonomy" id="412755"/>
    <lineage>
        <taxon>unclassified sequences</taxon>
        <taxon>metagenomes</taxon>
        <taxon>ecological metagenomes</taxon>
    </lineage>
</organism>
<dbReference type="EMBL" id="LAZR01055050">
    <property type="protein sequence ID" value="KKK77236.1"/>
    <property type="molecule type" value="Genomic_DNA"/>
</dbReference>
<comment type="caution">
    <text evidence="1">The sequence shown here is derived from an EMBL/GenBank/DDBJ whole genome shotgun (WGS) entry which is preliminary data.</text>
</comment>
<name>A0A0F9AY14_9ZZZZ</name>
<accession>A0A0F9AY14</accession>
<proteinExistence type="predicted"/>